<feature type="region of interest" description="Disordered" evidence="1">
    <location>
        <begin position="1"/>
        <end position="20"/>
    </location>
</feature>
<evidence type="ECO:0000313" key="3">
    <source>
        <dbReference type="EMBL" id="KAG8046585.1"/>
    </source>
</evidence>
<sequence>MSYWGSPVTTQSWGPARRSGPSPVVPLLIVVALGWVIGNETLMEWYEKATEWQETVAENAVTLVLAGGFLLLAAVFLRRQSEVVIVPVALALAMLLIKNIMVALILLLVVAYFAGIYYHPPDRGYGAAAGEWGGGGYGLGFYMLLLLCLVLCAMFADEGVNWWIPGVLLAASLLCLNIFSGGQVLGCGHF</sequence>
<comment type="caution">
    <text evidence="3">The sequence shown here is derived from an EMBL/GenBank/DDBJ whole genome shotgun (WGS) entry which is preliminary data.</text>
</comment>
<keyword evidence="2" id="KW-1133">Transmembrane helix</keyword>
<dbReference type="AlphaFoldDB" id="A0A8J5RKD1"/>
<name>A0A8J5RKD1_ZIZPA</name>
<dbReference type="OrthoDB" id="683790at2759"/>
<keyword evidence="4" id="KW-1185">Reference proteome</keyword>
<organism evidence="3 4">
    <name type="scientific">Zizania palustris</name>
    <name type="common">Northern wild rice</name>
    <dbReference type="NCBI Taxonomy" id="103762"/>
    <lineage>
        <taxon>Eukaryota</taxon>
        <taxon>Viridiplantae</taxon>
        <taxon>Streptophyta</taxon>
        <taxon>Embryophyta</taxon>
        <taxon>Tracheophyta</taxon>
        <taxon>Spermatophyta</taxon>
        <taxon>Magnoliopsida</taxon>
        <taxon>Liliopsida</taxon>
        <taxon>Poales</taxon>
        <taxon>Poaceae</taxon>
        <taxon>BOP clade</taxon>
        <taxon>Oryzoideae</taxon>
        <taxon>Oryzeae</taxon>
        <taxon>Zizaniinae</taxon>
        <taxon>Zizania</taxon>
    </lineage>
</organism>
<accession>A0A8J5RKD1</accession>
<evidence type="ECO:0000256" key="2">
    <source>
        <dbReference type="SAM" id="Phobius"/>
    </source>
</evidence>
<feature type="transmembrane region" description="Helical" evidence="2">
    <location>
        <begin position="59"/>
        <end position="77"/>
    </location>
</feature>
<feature type="transmembrane region" description="Helical" evidence="2">
    <location>
        <begin position="83"/>
        <end position="114"/>
    </location>
</feature>
<protein>
    <submittedName>
        <fullName evidence="3">Uncharacterized protein</fullName>
    </submittedName>
</protein>
<feature type="transmembrane region" description="Helical" evidence="2">
    <location>
        <begin position="20"/>
        <end position="38"/>
    </location>
</feature>
<keyword evidence="2" id="KW-0812">Transmembrane</keyword>
<proteinExistence type="predicted"/>
<evidence type="ECO:0000313" key="4">
    <source>
        <dbReference type="Proteomes" id="UP000729402"/>
    </source>
</evidence>
<reference evidence="3" key="2">
    <citation type="submission" date="2021-02" db="EMBL/GenBank/DDBJ databases">
        <authorList>
            <person name="Kimball J.A."/>
            <person name="Haas M.W."/>
            <person name="Macchietto M."/>
            <person name="Kono T."/>
            <person name="Duquette J."/>
            <person name="Shao M."/>
        </authorList>
    </citation>
    <scope>NUCLEOTIDE SEQUENCE</scope>
    <source>
        <tissue evidence="3">Fresh leaf tissue</tissue>
    </source>
</reference>
<gene>
    <name evidence="3" type="ORF">GUJ93_ZPchr0008g13427</name>
</gene>
<keyword evidence="2" id="KW-0472">Membrane</keyword>
<feature type="transmembrane region" description="Helical" evidence="2">
    <location>
        <begin position="162"/>
        <end position="185"/>
    </location>
</feature>
<feature type="transmembrane region" description="Helical" evidence="2">
    <location>
        <begin position="135"/>
        <end position="156"/>
    </location>
</feature>
<dbReference type="Proteomes" id="UP000729402">
    <property type="component" value="Unassembled WGS sequence"/>
</dbReference>
<reference evidence="3" key="1">
    <citation type="journal article" date="2021" name="bioRxiv">
        <title>Whole Genome Assembly and Annotation of Northern Wild Rice, Zizania palustris L., Supports a Whole Genome Duplication in the Zizania Genus.</title>
        <authorList>
            <person name="Haas M."/>
            <person name="Kono T."/>
            <person name="Macchietto M."/>
            <person name="Millas R."/>
            <person name="McGilp L."/>
            <person name="Shao M."/>
            <person name="Duquette J."/>
            <person name="Hirsch C.N."/>
            <person name="Kimball J."/>
        </authorList>
    </citation>
    <scope>NUCLEOTIDE SEQUENCE</scope>
    <source>
        <tissue evidence="3">Fresh leaf tissue</tissue>
    </source>
</reference>
<dbReference type="EMBL" id="JAAALK010000290">
    <property type="protein sequence ID" value="KAG8046585.1"/>
    <property type="molecule type" value="Genomic_DNA"/>
</dbReference>
<evidence type="ECO:0000256" key="1">
    <source>
        <dbReference type="SAM" id="MobiDB-lite"/>
    </source>
</evidence>